<feature type="region of interest" description="Disordered" evidence="1">
    <location>
        <begin position="38"/>
        <end position="83"/>
    </location>
</feature>
<protein>
    <submittedName>
        <fullName evidence="3">Uncharacterized protein</fullName>
    </submittedName>
</protein>
<evidence type="ECO:0000256" key="1">
    <source>
        <dbReference type="SAM" id="MobiDB-lite"/>
    </source>
</evidence>
<gene>
    <name evidence="3" type="ORF">ASILVAE211_20680</name>
</gene>
<feature type="chain" id="PRO_5037812169" evidence="2">
    <location>
        <begin position="24"/>
        <end position="83"/>
    </location>
</feature>
<evidence type="ECO:0000313" key="3">
    <source>
        <dbReference type="EMBL" id="MCB8877623.1"/>
    </source>
</evidence>
<reference evidence="3" key="1">
    <citation type="journal article" date="2021" name="Microorganisms">
        <title>Acidisoma silvae sp. nov. and Acidisomacellulosilytica sp. nov., Two Acidophilic Bacteria Isolated from Decaying Wood, Hydrolyzing Cellulose and Producing Poly-3-hydroxybutyrate.</title>
        <authorList>
            <person name="Mieszkin S."/>
            <person name="Pouder E."/>
            <person name="Uroz S."/>
            <person name="Simon-Colin C."/>
            <person name="Alain K."/>
        </authorList>
    </citation>
    <scope>NUCLEOTIDE SEQUENCE</scope>
    <source>
        <strain evidence="3">HW T2.11</strain>
    </source>
</reference>
<dbReference type="Proteomes" id="UP000708298">
    <property type="component" value="Unassembled WGS sequence"/>
</dbReference>
<evidence type="ECO:0000256" key="2">
    <source>
        <dbReference type="SAM" id="SignalP"/>
    </source>
</evidence>
<keyword evidence="4" id="KW-1185">Reference proteome</keyword>
<name>A0A964E1C7_9PROT</name>
<feature type="compositionally biased region" description="Low complexity" evidence="1">
    <location>
        <begin position="60"/>
        <end position="69"/>
    </location>
</feature>
<feature type="signal peptide" evidence="2">
    <location>
        <begin position="1"/>
        <end position="23"/>
    </location>
</feature>
<reference evidence="3" key="2">
    <citation type="submission" date="2021-01" db="EMBL/GenBank/DDBJ databases">
        <authorList>
            <person name="Mieszkin S."/>
            <person name="Pouder E."/>
            <person name="Alain K."/>
        </authorList>
    </citation>
    <scope>NUCLEOTIDE SEQUENCE</scope>
    <source>
        <strain evidence="3">HW T2.11</strain>
    </source>
</reference>
<feature type="compositionally biased region" description="Polar residues" evidence="1">
    <location>
        <begin position="71"/>
        <end position="83"/>
    </location>
</feature>
<proteinExistence type="predicted"/>
<evidence type="ECO:0000313" key="4">
    <source>
        <dbReference type="Proteomes" id="UP000708298"/>
    </source>
</evidence>
<dbReference type="AlphaFoldDB" id="A0A964E1C7"/>
<keyword evidence="2" id="KW-0732">Signal</keyword>
<comment type="caution">
    <text evidence="3">The sequence shown here is derived from an EMBL/GenBank/DDBJ whole genome shotgun (WGS) entry which is preliminary data.</text>
</comment>
<sequence>MKFIPMAAIAATIAIAPVVSVWADSDGAVQTKSAAVAGARVGSPGVSKKPTSGTAGGGMSTASGKKAGGLSKQNKSTLTGASN</sequence>
<dbReference type="RefSeq" id="WP_227323270.1">
    <property type="nucleotide sequence ID" value="NZ_JAESVB010000015.1"/>
</dbReference>
<dbReference type="EMBL" id="JAESVB010000015">
    <property type="protein sequence ID" value="MCB8877623.1"/>
    <property type="molecule type" value="Genomic_DNA"/>
</dbReference>
<organism evidence="3 4">
    <name type="scientific">Acidisoma silvae</name>
    <dbReference type="NCBI Taxonomy" id="2802396"/>
    <lineage>
        <taxon>Bacteria</taxon>
        <taxon>Pseudomonadati</taxon>
        <taxon>Pseudomonadota</taxon>
        <taxon>Alphaproteobacteria</taxon>
        <taxon>Acetobacterales</taxon>
        <taxon>Acidocellaceae</taxon>
        <taxon>Acidisoma</taxon>
    </lineage>
</organism>
<accession>A0A964E1C7</accession>